<evidence type="ECO:0000313" key="2">
    <source>
        <dbReference type="Proteomes" id="UP000436468"/>
    </source>
</evidence>
<reference evidence="1 2" key="1">
    <citation type="submission" date="2019-12" db="EMBL/GenBank/DDBJ databases">
        <title>Draft genome sequences Bradyrhizobium cajani AMBPC1010, Bradyrhizobium pachyrhizi AMBPC1040 and Bradyrhizobium yuanmingense ALSPC3051, three plant growth promoting strains isolated from nodules of Cajanus cajan L. in Dominican Republic.</title>
        <authorList>
            <person name="Flores-Felix J.D."/>
            <person name="Araujo J."/>
            <person name="Diaz-Alcantara C."/>
            <person name="Gonzalez-Andres F."/>
            <person name="Velazquez E."/>
        </authorList>
    </citation>
    <scope>NUCLEOTIDE SEQUENCE [LARGE SCALE GENOMIC DNA]</scope>
    <source>
        <strain evidence="1 2">1040</strain>
    </source>
</reference>
<organism evidence="1 2">
    <name type="scientific">Bradyrhizobium pachyrhizi</name>
    <dbReference type="NCBI Taxonomy" id="280333"/>
    <lineage>
        <taxon>Bacteria</taxon>
        <taxon>Pseudomonadati</taxon>
        <taxon>Pseudomonadota</taxon>
        <taxon>Alphaproteobacteria</taxon>
        <taxon>Hyphomicrobiales</taxon>
        <taxon>Nitrobacteraceae</taxon>
        <taxon>Bradyrhizobium</taxon>
    </lineage>
</organism>
<evidence type="ECO:0000313" key="1">
    <source>
        <dbReference type="EMBL" id="MVT71046.1"/>
    </source>
</evidence>
<proteinExistence type="predicted"/>
<sequence length="56" mass="6443">MPITRTPPEIPPDVGQQFADKMRQFHAEYSPLKRDEIAADTRHPVLEHMPKVLSYG</sequence>
<keyword evidence="2" id="KW-1185">Reference proteome</keyword>
<dbReference type="EMBL" id="WQNF01000058">
    <property type="protein sequence ID" value="MVT71046.1"/>
    <property type="molecule type" value="Genomic_DNA"/>
</dbReference>
<dbReference type="Proteomes" id="UP000436468">
    <property type="component" value="Unassembled WGS sequence"/>
</dbReference>
<accession>A0A844SYI2</accession>
<protein>
    <submittedName>
        <fullName evidence="1">Uncharacterized protein</fullName>
    </submittedName>
</protein>
<comment type="caution">
    <text evidence="1">The sequence shown here is derived from an EMBL/GenBank/DDBJ whole genome shotgun (WGS) entry which is preliminary data.</text>
</comment>
<name>A0A844SYI2_9BRAD</name>
<dbReference type="AlphaFoldDB" id="A0A844SYI2"/>
<gene>
    <name evidence="1" type="ORF">GPL21_39065</name>
</gene>